<evidence type="ECO:0000256" key="1">
    <source>
        <dbReference type="SAM" id="MobiDB-lite"/>
    </source>
</evidence>
<dbReference type="Proteomes" id="UP000297951">
    <property type="component" value="Unassembled WGS sequence"/>
</dbReference>
<sequence length="262" mass="30587">MDYAEQTNLQVFSVAQNYQIARNGTKSVLFSWKYQSEHDSWFWGMRPKPGDLLLMNVSQDNFGYGYHRGGQVLYIRRENIHSIVPASQMNKWVKWHTPYSLLRARRRVLLWLALVVYWLLLSLQKGYSWVGYLVWKALYIPRPSSSEQPLEETDQPPALEDSDPSKPLDVELLPGIGDIPVGELSNEQLREILRQRERSSSVELDPDDREDEGFGELADRHSPFLRHNDDEHEPSVTVRPLSISQMQEVFHMYENADKKDEK</sequence>
<dbReference type="OrthoDB" id="3543796at2"/>
<organism evidence="3 4">
    <name type="scientific">Rothia nasimurium</name>
    <dbReference type="NCBI Taxonomy" id="85336"/>
    <lineage>
        <taxon>Bacteria</taxon>
        <taxon>Bacillati</taxon>
        <taxon>Actinomycetota</taxon>
        <taxon>Actinomycetes</taxon>
        <taxon>Micrococcales</taxon>
        <taxon>Micrococcaceae</taxon>
        <taxon>Rothia</taxon>
    </lineage>
</organism>
<protein>
    <submittedName>
        <fullName evidence="3">Uncharacterized protein</fullName>
    </submittedName>
</protein>
<proteinExistence type="predicted"/>
<keyword evidence="2" id="KW-0812">Transmembrane</keyword>
<reference evidence="3 4" key="1">
    <citation type="submission" date="2019-03" db="EMBL/GenBank/DDBJ databases">
        <title>Diversity of the mouse oral microbiome.</title>
        <authorList>
            <person name="Joseph S."/>
            <person name="Aduse-Opoku J."/>
            <person name="Curtis M."/>
            <person name="Wade W."/>
            <person name="Hashim A."/>
        </authorList>
    </citation>
    <scope>NUCLEOTIDE SEQUENCE [LARGE SCALE GENOMIC DNA]</scope>
    <source>
        <strain evidence="4">irhom_31</strain>
    </source>
</reference>
<gene>
    <name evidence="3" type="ORF">E4U03_00540</name>
</gene>
<feature type="region of interest" description="Disordered" evidence="1">
    <location>
        <begin position="146"/>
        <end position="167"/>
    </location>
</feature>
<evidence type="ECO:0000313" key="4">
    <source>
        <dbReference type="Proteomes" id="UP000297951"/>
    </source>
</evidence>
<name>A0A4Y9F8P3_9MICC</name>
<feature type="compositionally biased region" description="Acidic residues" evidence="1">
    <location>
        <begin position="204"/>
        <end position="214"/>
    </location>
</feature>
<feature type="transmembrane region" description="Helical" evidence="2">
    <location>
        <begin position="108"/>
        <end position="135"/>
    </location>
</feature>
<keyword evidence="2" id="KW-0472">Membrane</keyword>
<evidence type="ECO:0000256" key="2">
    <source>
        <dbReference type="SAM" id="Phobius"/>
    </source>
</evidence>
<comment type="caution">
    <text evidence="3">The sequence shown here is derived from an EMBL/GenBank/DDBJ whole genome shotgun (WGS) entry which is preliminary data.</text>
</comment>
<evidence type="ECO:0000313" key="3">
    <source>
        <dbReference type="EMBL" id="TFU24430.1"/>
    </source>
</evidence>
<accession>A0A4Y9F8P3</accession>
<dbReference type="RefSeq" id="WP_135011048.1">
    <property type="nucleotide sequence ID" value="NZ_JADGLK010000001.1"/>
</dbReference>
<dbReference type="AlphaFoldDB" id="A0A4Y9F8P3"/>
<keyword evidence="2" id="KW-1133">Transmembrane helix</keyword>
<dbReference type="EMBL" id="SPQC01000001">
    <property type="protein sequence ID" value="TFU24430.1"/>
    <property type="molecule type" value="Genomic_DNA"/>
</dbReference>
<feature type="region of interest" description="Disordered" evidence="1">
    <location>
        <begin position="196"/>
        <end position="236"/>
    </location>
</feature>
<feature type="compositionally biased region" description="Basic and acidic residues" evidence="1">
    <location>
        <begin position="217"/>
        <end position="234"/>
    </location>
</feature>